<evidence type="ECO:0000313" key="3">
    <source>
        <dbReference type="Proteomes" id="UP001597351"/>
    </source>
</evidence>
<dbReference type="Proteomes" id="UP001597351">
    <property type="component" value="Unassembled WGS sequence"/>
</dbReference>
<sequence length="96" mass="10501">MTDSRPSPPRQTSASRGLWILICALLAPAVVVPLLVGLYDRVDPTLFGFPFFFWFQFALIIGATVLTGTAYWISTIADARDRAARRTARGTAGGER</sequence>
<dbReference type="InterPro" id="IPR021741">
    <property type="entry name" value="DUF3311"/>
</dbReference>
<keyword evidence="1" id="KW-0812">Transmembrane</keyword>
<keyword evidence="1" id="KW-0472">Membrane</keyword>
<name>A0ABW4TMY0_9ACTN</name>
<evidence type="ECO:0000256" key="1">
    <source>
        <dbReference type="SAM" id="Phobius"/>
    </source>
</evidence>
<dbReference type="EMBL" id="JBHUGD010000003">
    <property type="protein sequence ID" value="MFD1946897.1"/>
    <property type="molecule type" value="Genomic_DNA"/>
</dbReference>
<dbReference type="Pfam" id="PF11755">
    <property type="entry name" value="DUF3311"/>
    <property type="match status" value="1"/>
</dbReference>
<evidence type="ECO:0000313" key="2">
    <source>
        <dbReference type="EMBL" id="MFD1946897.1"/>
    </source>
</evidence>
<reference evidence="3" key="1">
    <citation type="journal article" date="2019" name="Int. J. Syst. Evol. Microbiol.">
        <title>The Global Catalogue of Microorganisms (GCM) 10K type strain sequencing project: providing services to taxonomists for standard genome sequencing and annotation.</title>
        <authorList>
            <consortium name="The Broad Institute Genomics Platform"/>
            <consortium name="The Broad Institute Genome Sequencing Center for Infectious Disease"/>
            <person name="Wu L."/>
            <person name="Ma J."/>
        </authorList>
    </citation>
    <scope>NUCLEOTIDE SEQUENCE [LARGE SCALE GENOMIC DNA]</scope>
    <source>
        <strain evidence="3">CGMCC 1.12477</strain>
    </source>
</reference>
<feature type="transmembrane region" description="Helical" evidence="1">
    <location>
        <begin position="18"/>
        <end position="39"/>
    </location>
</feature>
<protein>
    <submittedName>
        <fullName evidence="2">DUF3311 domain-containing protein</fullName>
    </submittedName>
</protein>
<gene>
    <name evidence="2" type="ORF">ACFSDE_08835</name>
</gene>
<accession>A0ABW4TMY0</accession>
<keyword evidence="3" id="KW-1185">Reference proteome</keyword>
<proteinExistence type="predicted"/>
<keyword evidence="1" id="KW-1133">Transmembrane helix</keyword>
<organism evidence="2 3">
    <name type="scientific">Nocardioides aestuarii</name>
    <dbReference type="NCBI Taxonomy" id="252231"/>
    <lineage>
        <taxon>Bacteria</taxon>
        <taxon>Bacillati</taxon>
        <taxon>Actinomycetota</taxon>
        <taxon>Actinomycetes</taxon>
        <taxon>Propionibacteriales</taxon>
        <taxon>Nocardioidaceae</taxon>
        <taxon>Nocardioides</taxon>
    </lineage>
</organism>
<feature type="transmembrane region" description="Helical" evidence="1">
    <location>
        <begin position="51"/>
        <end position="73"/>
    </location>
</feature>
<comment type="caution">
    <text evidence="2">The sequence shown here is derived from an EMBL/GenBank/DDBJ whole genome shotgun (WGS) entry which is preliminary data.</text>
</comment>
<dbReference type="RefSeq" id="WP_343917483.1">
    <property type="nucleotide sequence ID" value="NZ_BAAAJT010000002.1"/>
</dbReference>